<gene>
    <name evidence="1" type="ORF">SI7747_UN020897</name>
</gene>
<proteinExistence type="predicted"/>
<sequence>MKNWMEVGHMLRNFILKSAQQEEALHRIRRSSPYSQLLHDYASDPLAGPIVRELIEIRLKGD</sequence>
<accession>A0ABN7E9J3</accession>
<name>A0ABN7E9J3_SPIIN</name>
<comment type="caution">
    <text evidence="1">The sequence shown here is derived from an EMBL/GenBank/DDBJ whole genome shotgun (WGS) entry which is preliminary data.</text>
</comment>
<reference evidence="2" key="1">
    <citation type="journal article" date="2020" name="Sci. Rep.">
        <title>Chromosome-scale genome assembly for the duckweed Spirodela intermedia, integrating cytogenetic maps, PacBio and Oxford Nanopore libraries.</title>
        <authorList>
            <person name="Hoang P.T.N."/>
            <person name="Fiebig A."/>
            <person name="Novak P."/>
            <person name="Macas J."/>
            <person name="Cao H.X."/>
            <person name="Stepanenko A."/>
            <person name="Chen G."/>
            <person name="Borisjuk N."/>
            <person name="Scholz U."/>
            <person name="Schubert I."/>
        </authorList>
    </citation>
    <scope>NUCLEOTIDE SEQUENCE [LARGE SCALE GENOMIC DNA]</scope>
</reference>
<organism evidence="1 2">
    <name type="scientific">Spirodela intermedia</name>
    <name type="common">Intermediate duckweed</name>
    <dbReference type="NCBI Taxonomy" id="51605"/>
    <lineage>
        <taxon>Eukaryota</taxon>
        <taxon>Viridiplantae</taxon>
        <taxon>Streptophyta</taxon>
        <taxon>Embryophyta</taxon>
        <taxon>Tracheophyta</taxon>
        <taxon>Spermatophyta</taxon>
        <taxon>Magnoliopsida</taxon>
        <taxon>Liliopsida</taxon>
        <taxon>Araceae</taxon>
        <taxon>Lemnoideae</taxon>
        <taxon>Spirodela</taxon>
    </lineage>
</organism>
<dbReference type="EMBL" id="CACRZD030000120">
    <property type="protein sequence ID" value="CAA6674539.1"/>
    <property type="molecule type" value="Genomic_DNA"/>
</dbReference>
<protein>
    <submittedName>
        <fullName evidence="1">Uncharacterized protein</fullName>
    </submittedName>
</protein>
<keyword evidence="2" id="KW-1185">Reference proteome</keyword>
<dbReference type="Proteomes" id="UP001189122">
    <property type="component" value="Unassembled WGS sequence"/>
</dbReference>
<evidence type="ECO:0000313" key="1">
    <source>
        <dbReference type="EMBL" id="CAA6674539.1"/>
    </source>
</evidence>
<evidence type="ECO:0000313" key="2">
    <source>
        <dbReference type="Proteomes" id="UP001189122"/>
    </source>
</evidence>